<protein>
    <recommendedName>
        <fullName evidence="5">EamA domain-containing protein</fullName>
    </recommendedName>
</protein>
<feature type="transmembrane region" description="Helical" evidence="3">
    <location>
        <begin position="268"/>
        <end position="286"/>
    </location>
</feature>
<feature type="domain" description="EamA" evidence="5">
    <location>
        <begin position="155"/>
        <end position="281"/>
    </location>
</feature>
<feature type="transmembrane region" description="Helical" evidence="3">
    <location>
        <begin position="211"/>
        <end position="230"/>
    </location>
</feature>
<organism evidence="6 7">
    <name type="scientific">Cryptosporangium minutisporangium</name>
    <dbReference type="NCBI Taxonomy" id="113569"/>
    <lineage>
        <taxon>Bacteria</taxon>
        <taxon>Bacillati</taxon>
        <taxon>Actinomycetota</taxon>
        <taxon>Actinomycetes</taxon>
        <taxon>Cryptosporangiales</taxon>
        <taxon>Cryptosporangiaceae</taxon>
        <taxon>Cryptosporangium</taxon>
    </lineage>
</organism>
<feature type="transmembrane region" description="Helical" evidence="3">
    <location>
        <begin position="155"/>
        <end position="173"/>
    </location>
</feature>
<dbReference type="EMBL" id="BAAAYN010000011">
    <property type="protein sequence ID" value="GAA3385411.1"/>
    <property type="molecule type" value="Genomic_DNA"/>
</dbReference>
<evidence type="ECO:0000256" key="4">
    <source>
        <dbReference type="SAM" id="SignalP"/>
    </source>
</evidence>
<keyword evidence="3" id="KW-0812">Transmembrane</keyword>
<keyword evidence="4" id="KW-0732">Signal</keyword>
<evidence type="ECO:0000256" key="3">
    <source>
        <dbReference type="SAM" id="Phobius"/>
    </source>
</evidence>
<dbReference type="InterPro" id="IPR000620">
    <property type="entry name" value="EamA_dom"/>
</dbReference>
<dbReference type="Gene3D" id="1.10.3730.20">
    <property type="match status" value="1"/>
</dbReference>
<feature type="signal peptide" evidence="4">
    <location>
        <begin position="1"/>
        <end position="15"/>
    </location>
</feature>
<evidence type="ECO:0000313" key="6">
    <source>
        <dbReference type="EMBL" id="GAA3385411.1"/>
    </source>
</evidence>
<keyword evidence="7" id="KW-1185">Reference proteome</keyword>
<feature type="transmembrane region" description="Helical" evidence="3">
    <location>
        <begin position="185"/>
        <end position="205"/>
    </location>
</feature>
<feature type="transmembrane region" description="Helical" evidence="3">
    <location>
        <begin position="84"/>
        <end position="102"/>
    </location>
</feature>
<dbReference type="InterPro" id="IPR037185">
    <property type="entry name" value="EmrE-like"/>
</dbReference>
<feature type="compositionally biased region" description="Basic and acidic residues" evidence="2">
    <location>
        <begin position="360"/>
        <end position="373"/>
    </location>
</feature>
<sequence length="428" mass="42430">MLAAVCSLQFGAALAATLFGALGPLGTVAARLVGAAAALGIAAGVARAVARGKASAAGRGGSASAAGGARDGGRASGLGRWRTPVTFGLLTAAMNTCVYLALDRLPLGAVITIEFLGPLGLSLALSRRWRDAGWAACALAGVVLLGGGLGDPDAVGILLALVAAACWAGYIVLNRRLGDADGGGLSGLALSAVVAAIAVGPIGVATGFEPTAFALGCVVGVLSSALPYALDLLALRRLPPRVFGVLMSLGPAVAALAGWLVLGQALTLPQVLAIGLVVLAGVGVTAEPRPGRAASGMPASTGRPAPRPVSSGGRPAGVGAATGAAGASGVGEVVEQGDVRRLVRIRLRLGEERRHALDRDVRRQPFEAQRDDVGVVPESRPTGRPRVRHGGGPRPGNLVRGDRGSGAGPAHEDAVVRVPGDDRLGDPA</sequence>
<evidence type="ECO:0000256" key="1">
    <source>
        <dbReference type="ARBA" id="ARBA00007362"/>
    </source>
</evidence>
<gene>
    <name evidence="6" type="ORF">GCM10020369_18820</name>
</gene>
<comment type="similarity">
    <text evidence="1">Belongs to the EamA transporter family.</text>
</comment>
<keyword evidence="3" id="KW-0472">Membrane</keyword>
<proteinExistence type="inferred from homology"/>
<evidence type="ECO:0000313" key="7">
    <source>
        <dbReference type="Proteomes" id="UP001501676"/>
    </source>
</evidence>
<feature type="region of interest" description="Disordered" evidence="2">
    <location>
        <begin position="289"/>
        <end position="330"/>
    </location>
</feature>
<feature type="compositionally biased region" description="Low complexity" evidence="2">
    <location>
        <begin position="317"/>
        <end position="330"/>
    </location>
</feature>
<evidence type="ECO:0000256" key="2">
    <source>
        <dbReference type="SAM" id="MobiDB-lite"/>
    </source>
</evidence>
<dbReference type="SUPFAM" id="SSF103481">
    <property type="entry name" value="Multidrug resistance efflux transporter EmrE"/>
    <property type="match status" value="1"/>
</dbReference>
<dbReference type="Proteomes" id="UP001501676">
    <property type="component" value="Unassembled WGS sequence"/>
</dbReference>
<reference evidence="7" key="1">
    <citation type="journal article" date="2019" name="Int. J. Syst. Evol. Microbiol.">
        <title>The Global Catalogue of Microorganisms (GCM) 10K type strain sequencing project: providing services to taxonomists for standard genome sequencing and annotation.</title>
        <authorList>
            <consortium name="The Broad Institute Genomics Platform"/>
            <consortium name="The Broad Institute Genome Sequencing Center for Infectious Disease"/>
            <person name="Wu L."/>
            <person name="Ma J."/>
        </authorList>
    </citation>
    <scope>NUCLEOTIDE SEQUENCE [LARGE SCALE GENOMIC DNA]</scope>
    <source>
        <strain evidence="7">JCM 9458</strain>
    </source>
</reference>
<name>A0ABP6SV76_9ACTN</name>
<keyword evidence="3" id="KW-1133">Transmembrane helix</keyword>
<feature type="compositionally biased region" description="Basic and acidic residues" evidence="2">
    <location>
        <begin position="410"/>
        <end position="428"/>
    </location>
</feature>
<evidence type="ECO:0000259" key="5">
    <source>
        <dbReference type="Pfam" id="PF00892"/>
    </source>
</evidence>
<feature type="chain" id="PRO_5047043407" description="EamA domain-containing protein" evidence="4">
    <location>
        <begin position="16"/>
        <end position="428"/>
    </location>
</feature>
<feature type="region of interest" description="Disordered" evidence="2">
    <location>
        <begin position="360"/>
        <end position="428"/>
    </location>
</feature>
<feature type="transmembrane region" description="Helical" evidence="3">
    <location>
        <begin position="242"/>
        <end position="262"/>
    </location>
</feature>
<feature type="transmembrane region" description="Helical" evidence="3">
    <location>
        <begin position="108"/>
        <end position="125"/>
    </location>
</feature>
<accession>A0ABP6SV76</accession>
<comment type="caution">
    <text evidence="6">The sequence shown here is derived from an EMBL/GenBank/DDBJ whole genome shotgun (WGS) entry which is preliminary data.</text>
</comment>
<feature type="transmembrane region" description="Helical" evidence="3">
    <location>
        <begin position="25"/>
        <end position="50"/>
    </location>
</feature>
<feature type="transmembrane region" description="Helical" evidence="3">
    <location>
        <begin position="132"/>
        <end position="149"/>
    </location>
</feature>
<dbReference type="Pfam" id="PF00892">
    <property type="entry name" value="EamA"/>
    <property type="match status" value="1"/>
</dbReference>